<dbReference type="EMBL" id="JAWMAJ010000050">
    <property type="protein sequence ID" value="MDV7217677.1"/>
    <property type="molecule type" value="Genomic_DNA"/>
</dbReference>
<dbReference type="Proteomes" id="UP001187346">
    <property type="component" value="Unassembled WGS sequence"/>
</dbReference>
<feature type="region of interest" description="Disordered" evidence="1">
    <location>
        <begin position="1"/>
        <end position="59"/>
    </location>
</feature>
<organism evidence="4 5">
    <name type="scientific">Streptomyces prunicolor</name>
    <dbReference type="NCBI Taxonomy" id="67348"/>
    <lineage>
        <taxon>Bacteria</taxon>
        <taxon>Bacillati</taxon>
        <taxon>Actinomycetota</taxon>
        <taxon>Actinomycetes</taxon>
        <taxon>Kitasatosporales</taxon>
        <taxon>Streptomycetaceae</taxon>
        <taxon>Streptomyces</taxon>
    </lineage>
</organism>
<feature type="domain" description="Phosphatidic acid phosphatase type 2/haloperoxidase" evidence="3">
    <location>
        <begin position="121"/>
        <end position="256"/>
    </location>
</feature>
<accession>A0ABU4FAQ9</accession>
<dbReference type="CDD" id="cd03392">
    <property type="entry name" value="PAP2_like_2"/>
    <property type="match status" value="1"/>
</dbReference>
<dbReference type="InterPro" id="IPR036938">
    <property type="entry name" value="PAP2/HPO_sf"/>
</dbReference>
<dbReference type="SUPFAM" id="SSF48317">
    <property type="entry name" value="Acid phosphatase/Vanadium-dependent haloperoxidase"/>
    <property type="match status" value="1"/>
</dbReference>
<sequence>MGDFRPGPPQLRPGRALAHTTGASGSESPHRSDSRPPQTPRGGRPADPDGRPGTTPPVPGRPTSFLWPFLALPALLFAVITWQVAADGPLLRLDTRLSRALVHPDRASELLADIGNVQVAVPVLVVVLVYVAWRGRATGTDRWWLPPLAAAVLMALVPAIVVPFKELIARGGTPAVPPGTGYYPSGHTATAMIAYGASTLVLLPWLRSAYARRGAVILCAALVACVSFGLVRRGYHWPLDVVASWCLGTVLLASLRLFLGRFRSDPPTFS</sequence>
<proteinExistence type="predicted"/>
<dbReference type="RefSeq" id="WP_317771914.1">
    <property type="nucleotide sequence ID" value="NZ_JAWMAJ010000050.1"/>
</dbReference>
<evidence type="ECO:0000313" key="4">
    <source>
        <dbReference type="EMBL" id="MDV7217677.1"/>
    </source>
</evidence>
<dbReference type="InterPro" id="IPR000326">
    <property type="entry name" value="PAP2/HPO"/>
</dbReference>
<feature type="transmembrane region" description="Helical" evidence="2">
    <location>
        <begin position="65"/>
        <end position="85"/>
    </location>
</feature>
<evidence type="ECO:0000256" key="1">
    <source>
        <dbReference type="SAM" id="MobiDB-lite"/>
    </source>
</evidence>
<feature type="transmembrane region" description="Helical" evidence="2">
    <location>
        <begin position="114"/>
        <end position="133"/>
    </location>
</feature>
<keyword evidence="5" id="KW-1185">Reference proteome</keyword>
<evidence type="ECO:0000259" key="3">
    <source>
        <dbReference type="SMART" id="SM00014"/>
    </source>
</evidence>
<feature type="transmembrane region" description="Helical" evidence="2">
    <location>
        <begin position="215"/>
        <end position="235"/>
    </location>
</feature>
<keyword evidence="2" id="KW-1133">Transmembrane helix</keyword>
<keyword evidence="2" id="KW-0812">Transmembrane</keyword>
<dbReference type="SMART" id="SM00014">
    <property type="entry name" value="acidPPc"/>
    <property type="match status" value="1"/>
</dbReference>
<protein>
    <submittedName>
        <fullName evidence="4">Phosphatase PAP2 family protein</fullName>
    </submittedName>
</protein>
<feature type="compositionally biased region" description="Pro residues" evidence="1">
    <location>
        <begin position="1"/>
        <end position="11"/>
    </location>
</feature>
<feature type="transmembrane region" description="Helical" evidence="2">
    <location>
        <begin position="145"/>
        <end position="164"/>
    </location>
</feature>
<dbReference type="Pfam" id="PF01569">
    <property type="entry name" value="PAP2"/>
    <property type="match status" value="1"/>
</dbReference>
<comment type="caution">
    <text evidence="4">The sequence shown here is derived from an EMBL/GenBank/DDBJ whole genome shotgun (WGS) entry which is preliminary data.</text>
</comment>
<evidence type="ECO:0000256" key="2">
    <source>
        <dbReference type="SAM" id="Phobius"/>
    </source>
</evidence>
<feature type="transmembrane region" description="Helical" evidence="2">
    <location>
        <begin position="184"/>
        <end position="203"/>
    </location>
</feature>
<feature type="transmembrane region" description="Helical" evidence="2">
    <location>
        <begin position="241"/>
        <end position="259"/>
    </location>
</feature>
<evidence type="ECO:0000313" key="5">
    <source>
        <dbReference type="Proteomes" id="UP001187346"/>
    </source>
</evidence>
<keyword evidence="2" id="KW-0472">Membrane</keyword>
<reference evidence="4 5" key="1">
    <citation type="submission" date="2023-10" db="EMBL/GenBank/DDBJ databases">
        <title>Characterization of rhizosphere-enriched actinobacteria from wheat plants lab-grown on chernevaya soil.</title>
        <authorList>
            <person name="Tikhonova E.N."/>
            <person name="Konopkin A."/>
            <person name="Kravchenko I.K."/>
        </authorList>
    </citation>
    <scope>NUCLEOTIDE SEQUENCE [LARGE SCALE GENOMIC DNA]</scope>
    <source>
        <strain evidence="4 5">RR29</strain>
    </source>
</reference>
<gene>
    <name evidence="4" type="ORF">R5A26_17125</name>
</gene>
<dbReference type="Gene3D" id="1.20.144.10">
    <property type="entry name" value="Phosphatidic acid phosphatase type 2/haloperoxidase"/>
    <property type="match status" value="1"/>
</dbReference>
<name>A0ABU4FAQ9_9ACTN</name>